<dbReference type="GO" id="GO:0008206">
    <property type="term" value="P:bile acid metabolic process"/>
    <property type="evidence" value="ECO:0007669"/>
    <property type="project" value="UniProtKB-ARBA"/>
</dbReference>
<dbReference type="EMBL" id="UHJJ01000006">
    <property type="protein sequence ID" value="SUQ14545.1"/>
    <property type="molecule type" value="Genomic_DNA"/>
</dbReference>
<protein>
    <submittedName>
        <fullName evidence="3">2-deoxy-D-gluconate 3-dehydrogenase</fullName>
    </submittedName>
</protein>
<sequence>MNMFDLTGKKAIVTGAAQGLSFGMAEGLMEAGAEVCIIDINPKAEEVAKKMCEKGFKCHSVIGNLGDDKQRVEAFDRSVALLGNHLDIIVNSAGVQKRHKSEEFPLDDWRFVLDINLTAVFVLCQLAAKQYIKQGTKGKIINLASMLAFFGGYTVPAYAASKGAVAQITKAFCNEWAEKGINVNAMAPGYMDTEMNVALTDPSNPRYMEITNRIPAKRWGTPDDMKGTTVFLASSASDYLNGAVIPVDGGYLVK</sequence>
<dbReference type="Proteomes" id="UP000254051">
    <property type="component" value="Unassembled WGS sequence"/>
</dbReference>
<organism evidence="3 4">
    <name type="scientific">Faecalicatena contorta</name>
    <dbReference type="NCBI Taxonomy" id="39482"/>
    <lineage>
        <taxon>Bacteria</taxon>
        <taxon>Bacillati</taxon>
        <taxon>Bacillota</taxon>
        <taxon>Clostridia</taxon>
        <taxon>Lachnospirales</taxon>
        <taxon>Lachnospiraceae</taxon>
        <taxon>Faecalicatena</taxon>
    </lineage>
</organism>
<dbReference type="InterPro" id="IPR020904">
    <property type="entry name" value="Sc_DH/Rdtase_CS"/>
</dbReference>
<dbReference type="InterPro" id="IPR002347">
    <property type="entry name" value="SDR_fam"/>
</dbReference>
<comment type="similarity">
    <text evidence="1">Belongs to the short-chain dehydrogenases/reductases (SDR) family.</text>
</comment>
<dbReference type="GO" id="GO:0016616">
    <property type="term" value="F:oxidoreductase activity, acting on the CH-OH group of donors, NAD or NADP as acceptor"/>
    <property type="evidence" value="ECO:0007669"/>
    <property type="project" value="TreeGrafter"/>
</dbReference>
<evidence type="ECO:0000313" key="4">
    <source>
        <dbReference type="Proteomes" id="UP000254051"/>
    </source>
</evidence>
<dbReference type="PRINTS" id="PR00080">
    <property type="entry name" value="SDRFAMILY"/>
</dbReference>
<dbReference type="InterPro" id="IPR036291">
    <property type="entry name" value="NAD(P)-bd_dom_sf"/>
</dbReference>
<dbReference type="PANTHER" id="PTHR42760:SF5">
    <property type="entry name" value="2-DEHYDRO-3-DEOXY-D-GLUCONATE 5-DEHYDROGENASE"/>
    <property type="match status" value="1"/>
</dbReference>
<reference evidence="4" key="1">
    <citation type="submission" date="2017-07" db="EMBL/GenBank/DDBJ databases">
        <authorList>
            <person name="Varghese N."/>
            <person name="Submissions S."/>
        </authorList>
    </citation>
    <scope>NUCLEOTIDE SEQUENCE [LARGE SCALE GENOMIC DNA]</scope>
    <source>
        <strain evidence="4">NLAE-zl-C134</strain>
    </source>
</reference>
<evidence type="ECO:0000256" key="2">
    <source>
        <dbReference type="ARBA" id="ARBA00023002"/>
    </source>
</evidence>
<accession>A0A316AIQ9</accession>
<proteinExistence type="inferred from homology"/>
<dbReference type="PANTHER" id="PTHR42760">
    <property type="entry name" value="SHORT-CHAIN DEHYDROGENASES/REDUCTASES FAMILY MEMBER"/>
    <property type="match status" value="1"/>
</dbReference>
<dbReference type="PRINTS" id="PR00081">
    <property type="entry name" value="GDHRDH"/>
</dbReference>
<dbReference type="Gene3D" id="3.40.50.720">
    <property type="entry name" value="NAD(P)-binding Rossmann-like Domain"/>
    <property type="match status" value="1"/>
</dbReference>
<gene>
    <name evidence="3" type="ORF">SAMN05216529_106238</name>
</gene>
<keyword evidence="4" id="KW-1185">Reference proteome</keyword>
<evidence type="ECO:0000313" key="3">
    <source>
        <dbReference type="EMBL" id="SUQ14545.1"/>
    </source>
</evidence>
<name>A0A316AIQ9_9FIRM</name>
<dbReference type="OrthoDB" id="9803333at2"/>
<dbReference type="PROSITE" id="PS00061">
    <property type="entry name" value="ADH_SHORT"/>
    <property type="match status" value="1"/>
</dbReference>
<dbReference type="RefSeq" id="WP_109711517.1">
    <property type="nucleotide sequence ID" value="NZ_QGDS01000006.1"/>
</dbReference>
<dbReference type="FunFam" id="3.40.50.720:FF:000084">
    <property type="entry name" value="Short-chain dehydrogenase reductase"/>
    <property type="match status" value="1"/>
</dbReference>
<dbReference type="Pfam" id="PF13561">
    <property type="entry name" value="adh_short_C2"/>
    <property type="match status" value="1"/>
</dbReference>
<keyword evidence="2" id="KW-0560">Oxidoreductase</keyword>
<dbReference type="SUPFAM" id="SSF51735">
    <property type="entry name" value="NAD(P)-binding Rossmann-fold domains"/>
    <property type="match status" value="1"/>
</dbReference>
<evidence type="ECO:0000256" key="1">
    <source>
        <dbReference type="ARBA" id="ARBA00006484"/>
    </source>
</evidence>
<dbReference type="AlphaFoldDB" id="A0A316AIQ9"/>